<sequence>MYAQRLTKCTLKGYLFLLCFSYVECASDCTKSEIIAQCGREAYSELSLFFRRTMTSIKLLMSLYMSAITNSELKFDDTCDRLGAV</sequence>
<accession>A0A915JSX5</accession>
<keyword evidence="1" id="KW-0732">Signal</keyword>
<evidence type="ECO:0000256" key="1">
    <source>
        <dbReference type="SAM" id="SignalP"/>
    </source>
</evidence>
<keyword evidence="2" id="KW-1185">Reference proteome</keyword>
<dbReference type="AlphaFoldDB" id="A0A915JSX5"/>
<dbReference type="WBParaSite" id="nRc.2.0.1.t28937-RA">
    <property type="protein sequence ID" value="nRc.2.0.1.t28937-RA"/>
    <property type="gene ID" value="nRc.2.0.1.g28937"/>
</dbReference>
<protein>
    <submittedName>
        <fullName evidence="3">Secreted protein</fullName>
    </submittedName>
</protein>
<feature type="chain" id="PRO_5037162013" evidence="1">
    <location>
        <begin position="26"/>
        <end position="85"/>
    </location>
</feature>
<evidence type="ECO:0000313" key="3">
    <source>
        <dbReference type="WBParaSite" id="nRc.2.0.1.t28937-RA"/>
    </source>
</evidence>
<feature type="signal peptide" evidence="1">
    <location>
        <begin position="1"/>
        <end position="25"/>
    </location>
</feature>
<organism evidence="2 3">
    <name type="scientific">Romanomermis culicivorax</name>
    <name type="common">Nematode worm</name>
    <dbReference type="NCBI Taxonomy" id="13658"/>
    <lineage>
        <taxon>Eukaryota</taxon>
        <taxon>Metazoa</taxon>
        <taxon>Ecdysozoa</taxon>
        <taxon>Nematoda</taxon>
        <taxon>Enoplea</taxon>
        <taxon>Dorylaimia</taxon>
        <taxon>Mermithida</taxon>
        <taxon>Mermithoidea</taxon>
        <taxon>Mermithidae</taxon>
        <taxon>Romanomermis</taxon>
    </lineage>
</organism>
<dbReference type="Proteomes" id="UP000887565">
    <property type="component" value="Unplaced"/>
</dbReference>
<reference evidence="3" key="1">
    <citation type="submission" date="2022-11" db="UniProtKB">
        <authorList>
            <consortium name="WormBaseParasite"/>
        </authorList>
    </citation>
    <scope>IDENTIFICATION</scope>
</reference>
<evidence type="ECO:0000313" key="2">
    <source>
        <dbReference type="Proteomes" id="UP000887565"/>
    </source>
</evidence>
<proteinExistence type="predicted"/>
<name>A0A915JSX5_ROMCU</name>